<evidence type="ECO:0000259" key="1">
    <source>
        <dbReference type="Pfam" id="PF25583"/>
    </source>
</evidence>
<dbReference type="EMBL" id="VSSQ01098806">
    <property type="protein sequence ID" value="MPN41630.1"/>
    <property type="molecule type" value="Genomic_DNA"/>
</dbReference>
<dbReference type="InterPro" id="IPR057727">
    <property type="entry name" value="WCX_dom"/>
</dbReference>
<gene>
    <name evidence="2" type="ORF">SDC9_189184</name>
</gene>
<reference evidence="2" key="1">
    <citation type="submission" date="2019-08" db="EMBL/GenBank/DDBJ databases">
        <authorList>
            <person name="Kucharzyk K."/>
            <person name="Murdoch R.W."/>
            <person name="Higgins S."/>
            <person name="Loffler F."/>
        </authorList>
    </citation>
    <scope>NUCLEOTIDE SEQUENCE</scope>
</reference>
<dbReference type="AlphaFoldDB" id="A0A645HS03"/>
<protein>
    <recommendedName>
        <fullName evidence="1">WCX domain-containing protein</fullName>
    </recommendedName>
</protein>
<sequence length="115" mass="13198">MDRICNPEVTDREAEPKPENFNVGEYTKQVFQMYDADIQTVELRCANKLMKVIIDRFGEDVETKLYDNDNFTVTIDVAPSPTFFGWVFQFAGNIQIISPEPAVDKFKSIAMSFCL</sequence>
<feature type="domain" description="WCX" evidence="1">
    <location>
        <begin position="39"/>
        <end position="110"/>
    </location>
</feature>
<proteinExistence type="predicted"/>
<accession>A0A645HS03</accession>
<dbReference type="Pfam" id="PF25583">
    <property type="entry name" value="WCX"/>
    <property type="match status" value="1"/>
</dbReference>
<comment type="caution">
    <text evidence="2">The sequence shown here is derived from an EMBL/GenBank/DDBJ whole genome shotgun (WGS) entry which is preliminary data.</text>
</comment>
<organism evidence="2">
    <name type="scientific">bioreactor metagenome</name>
    <dbReference type="NCBI Taxonomy" id="1076179"/>
    <lineage>
        <taxon>unclassified sequences</taxon>
        <taxon>metagenomes</taxon>
        <taxon>ecological metagenomes</taxon>
    </lineage>
</organism>
<evidence type="ECO:0000313" key="2">
    <source>
        <dbReference type="EMBL" id="MPN41630.1"/>
    </source>
</evidence>
<name>A0A645HS03_9ZZZZ</name>